<gene>
    <name evidence="2" type="ORF">B0H15DRAFT_869255</name>
</gene>
<proteinExistence type="predicted"/>
<accession>A0AAD6TQD0</accession>
<evidence type="ECO:0000259" key="1">
    <source>
        <dbReference type="Pfam" id="PF12937"/>
    </source>
</evidence>
<dbReference type="InterPro" id="IPR001810">
    <property type="entry name" value="F-box_dom"/>
</dbReference>
<dbReference type="EMBL" id="JARJCN010000117">
    <property type="protein sequence ID" value="KAJ7073309.1"/>
    <property type="molecule type" value="Genomic_DNA"/>
</dbReference>
<evidence type="ECO:0000313" key="2">
    <source>
        <dbReference type="EMBL" id="KAJ7073309.1"/>
    </source>
</evidence>
<dbReference type="Pfam" id="PF12937">
    <property type="entry name" value="F-box-like"/>
    <property type="match status" value="1"/>
</dbReference>
<sequence>MSYPISTSKAQIRELLRSHAPPPEHLPSLIYTLSGELARYDAQILSYEAEIYCIDELLACAKAERAELKAHGDDIRSLCAPIRRLPSEILVEIFELCRFAFVDATTTDLEDIAMKPLLDLAGVCIRWRDLVLGTPTLWSTLHLHAYDIWDKPTDGPVALQLLELALERSANVPLHLQISTFAEEHENTDLPLKLLAHHAERWKSVYLFCPASDLQYLAPVKGRLHRLEQLELYIVNEPHPLDLFEDVPRLTSFSLAIPVRPPLVYAYLDKLRMFGCVDEKLGQIPSTVALMSRLPRGIHFRFQISLRDTTDDEIRDLTISSTSSDIGRLSMDTTGVADDDYCMHTLSAIFGALTLPHLTALTFAAEEYSKCPIPWPHNAFLSLAARSAFPTHLQSLDLTYVVVTEPQLVEALSALATLQHLAVADHESADDGGAPLLLVSDSLLAQLTLRAAPPRRLVPRLRTLTCITTLQFADGVYLAFARSRGAPPGPGAAPFDIKMYWAEGHYRALDPGVAACLHELCVRREVLSHFAPYTD</sequence>
<evidence type="ECO:0000313" key="3">
    <source>
        <dbReference type="Proteomes" id="UP001222325"/>
    </source>
</evidence>
<keyword evidence="3" id="KW-1185">Reference proteome</keyword>
<comment type="caution">
    <text evidence="2">The sequence shown here is derived from an EMBL/GenBank/DDBJ whole genome shotgun (WGS) entry which is preliminary data.</text>
</comment>
<organism evidence="2 3">
    <name type="scientific">Mycena belliarum</name>
    <dbReference type="NCBI Taxonomy" id="1033014"/>
    <lineage>
        <taxon>Eukaryota</taxon>
        <taxon>Fungi</taxon>
        <taxon>Dikarya</taxon>
        <taxon>Basidiomycota</taxon>
        <taxon>Agaricomycotina</taxon>
        <taxon>Agaricomycetes</taxon>
        <taxon>Agaricomycetidae</taxon>
        <taxon>Agaricales</taxon>
        <taxon>Marasmiineae</taxon>
        <taxon>Mycenaceae</taxon>
        <taxon>Mycena</taxon>
    </lineage>
</organism>
<reference evidence="2" key="1">
    <citation type="submission" date="2023-03" db="EMBL/GenBank/DDBJ databases">
        <title>Massive genome expansion in bonnet fungi (Mycena s.s.) driven by repeated elements and novel gene families across ecological guilds.</title>
        <authorList>
            <consortium name="Lawrence Berkeley National Laboratory"/>
            <person name="Harder C.B."/>
            <person name="Miyauchi S."/>
            <person name="Viragh M."/>
            <person name="Kuo A."/>
            <person name="Thoen E."/>
            <person name="Andreopoulos B."/>
            <person name="Lu D."/>
            <person name="Skrede I."/>
            <person name="Drula E."/>
            <person name="Henrissat B."/>
            <person name="Morin E."/>
            <person name="Kohler A."/>
            <person name="Barry K."/>
            <person name="LaButti K."/>
            <person name="Morin E."/>
            <person name="Salamov A."/>
            <person name="Lipzen A."/>
            <person name="Mereny Z."/>
            <person name="Hegedus B."/>
            <person name="Baldrian P."/>
            <person name="Stursova M."/>
            <person name="Weitz H."/>
            <person name="Taylor A."/>
            <person name="Grigoriev I.V."/>
            <person name="Nagy L.G."/>
            <person name="Martin F."/>
            <person name="Kauserud H."/>
        </authorList>
    </citation>
    <scope>NUCLEOTIDE SEQUENCE</scope>
    <source>
        <strain evidence="2">CBHHK173m</strain>
    </source>
</reference>
<feature type="domain" description="F-box" evidence="1">
    <location>
        <begin position="82"/>
        <end position="143"/>
    </location>
</feature>
<dbReference type="AlphaFoldDB" id="A0AAD6TQD0"/>
<name>A0AAD6TQD0_9AGAR</name>
<dbReference type="Gene3D" id="1.20.1280.50">
    <property type="match status" value="1"/>
</dbReference>
<dbReference type="Proteomes" id="UP001222325">
    <property type="component" value="Unassembled WGS sequence"/>
</dbReference>
<protein>
    <recommendedName>
        <fullName evidence="1">F-box domain-containing protein</fullName>
    </recommendedName>
</protein>